<keyword evidence="2" id="KW-1185">Reference proteome</keyword>
<feature type="non-terminal residue" evidence="1">
    <location>
        <position position="383"/>
    </location>
</feature>
<evidence type="ECO:0000313" key="2">
    <source>
        <dbReference type="Proteomes" id="UP001302602"/>
    </source>
</evidence>
<gene>
    <name evidence="1" type="ORF">N657DRAFT_542630</name>
</gene>
<dbReference type="RefSeq" id="XP_062644520.1">
    <property type="nucleotide sequence ID" value="XM_062787835.1"/>
</dbReference>
<evidence type="ECO:0000313" key="1">
    <source>
        <dbReference type="EMBL" id="KAK4120749.1"/>
    </source>
</evidence>
<protein>
    <recommendedName>
        <fullName evidence="3">Pyoverdine biosynthesis</fullName>
    </recommendedName>
</protein>
<name>A0AAN6TUK2_9PEZI</name>
<comment type="caution">
    <text evidence="1">The sequence shown here is derived from an EMBL/GenBank/DDBJ whole genome shotgun (WGS) entry which is preliminary data.</text>
</comment>
<feature type="non-terminal residue" evidence="1">
    <location>
        <position position="1"/>
    </location>
</feature>
<dbReference type="EMBL" id="MU853236">
    <property type="protein sequence ID" value="KAK4120749.1"/>
    <property type="molecule type" value="Genomic_DNA"/>
</dbReference>
<proteinExistence type="predicted"/>
<sequence>VAHKILDVLQSYGKHTEADGGDNHKWLGREKFLPPVEQYVRSQQSIKMILPSFPWKSVNRVDKVTGALPDLGEELALARLNAICVDIGKVYEHGAEIHIATDGLAFNDVVGISDEDTWEYSVALLDMAAKKGFKGIKMLRVMDFLGHTDPRTPLTKDQYLSLVAKSRAELESQFGGSDKEVRHMIETDNDTLLTYRGFIRFLETDLRHSPVAAHARSGQHYRRIVKEVAMKMMMRAEAFTKIIQAKCPDYVRLSIHPSSGAVKLSVPLLVEKSNSRGFPRTPWHSSVAVALDGGYRSVHAKDVRETHDMVFKDGRPWCFRERSDLFDFGDDVEIEHLYPCGVEIRPRANAVRAGEARLDPAAEEKVVKLAALQPVRLVGFANA</sequence>
<dbReference type="PANTHER" id="PTHR37285:SF5">
    <property type="entry name" value="SPORE WALL MATURATION PROTEIN DIT1"/>
    <property type="match status" value="1"/>
</dbReference>
<organism evidence="1 2">
    <name type="scientific">Parathielavia appendiculata</name>
    <dbReference type="NCBI Taxonomy" id="2587402"/>
    <lineage>
        <taxon>Eukaryota</taxon>
        <taxon>Fungi</taxon>
        <taxon>Dikarya</taxon>
        <taxon>Ascomycota</taxon>
        <taxon>Pezizomycotina</taxon>
        <taxon>Sordariomycetes</taxon>
        <taxon>Sordariomycetidae</taxon>
        <taxon>Sordariales</taxon>
        <taxon>Chaetomiaceae</taxon>
        <taxon>Parathielavia</taxon>
    </lineage>
</organism>
<dbReference type="Pfam" id="PF05141">
    <property type="entry name" value="DIT1_PvcA"/>
    <property type="match status" value="1"/>
</dbReference>
<reference evidence="1" key="1">
    <citation type="journal article" date="2023" name="Mol. Phylogenet. Evol.">
        <title>Genome-scale phylogeny and comparative genomics of the fungal order Sordariales.</title>
        <authorList>
            <person name="Hensen N."/>
            <person name="Bonometti L."/>
            <person name="Westerberg I."/>
            <person name="Brannstrom I.O."/>
            <person name="Guillou S."/>
            <person name="Cros-Aarteil S."/>
            <person name="Calhoun S."/>
            <person name="Haridas S."/>
            <person name="Kuo A."/>
            <person name="Mondo S."/>
            <person name="Pangilinan J."/>
            <person name="Riley R."/>
            <person name="LaButti K."/>
            <person name="Andreopoulos B."/>
            <person name="Lipzen A."/>
            <person name="Chen C."/>
            <person name="Yan M."/>
            <person name="Daum C."/>
            <person name="Ng V."/>
            <person name="Clum A."/>
            <person name="Steindorff A."/>
            <person name="Ohm R.A."/>
            <person name="Martin F."/>
            <person name="Silar P."/>
            <person name="Natvig D.O."/>
            <person name="Lalanne C."/>
            <person name="Gautier V."/>
            <person name="Ament-Velasquez S.L."/>
            <person name="Kruys A."/>
            <person name="Hutchinson M.I."/>
            <person name="Powell A.J."/>
            <person name="Barry K."/>
            <person name="Miller A.N."/>
            <person name="Grigoriev I.V."/>
            <person name="Debuchy R."/>
            <person name="Gladieux P."/>
            <person name="Hiltunen Thoren M."/>
            <person name="Johannesson H."/>
        </authorList>
    </citation>
    <scope>NUCLEOTIDE SEQUENCE</scope>
    <source>
        <strain evidence="1">CBS 731.68</strain>
    </source>
</reference>
<dbReference type="GeneID" id="87824605"/>
<dbReference type="AlphaFoldDB" id="A0AAN6TUK2"/>
<evidence type="ECO:0008006" key="3">
    <source>
        <dbReference type="Google" id="ProtNLM"/>
    </source>
</evidence>
<reference evidence="1" key="2">
    <citation type="submission" date="2023-05" db="EMBL/GenBank/DDBJ databases">
        <authorList>
            <consortium name="Lawrence Berkeley National Laboratory"/>
            <person name="Steindorff A."/>
            <person name="Hensen N."/>
            <person name="Bonometti L."/>
            <person name="Westerberg I."/>
            <person name="Brannstrom I.O."/>
            <person name="Guillou S."/>
            <person name="Cros-Aarteil S."/>
            <person name="Calhoun S."/>
            <person name="Haridas S."/>
            <person name="Kuo A."/>
            <person name="Mondo S."/>
            <person name="Pangilinan J."/>
            <person name="Riley R."/>
            <person name="Labutti K."/>
            <person name="Andreopoulos B."/>
            <person name="Lipzen A."/>
            <person name="Chen C."/>
            <person name="Yanf M."/>
            <person name="Daum C."/>
            <person name="Ng V."/>
            <person name="Clum A."/>
            <person name="Ohm R."/>
            <person name="Martin F."/>
            <person name="Silar P."/>
            <person name="Natvig D."/>
            <person name="Lalanne C."/>
            <person name="Gautier V."/>
            <person name="Ament-Velasquez S.L."/>
            <person name="Kruys A."/>
            <person name="Hutchinson M.I."/>
            <person name="Powell A.J."/>
            <person name="Barry K."/>
            <person name="Miller A.N."/>
            <person name="Grigoriev I.V."/>
            <person name="Debuchy R."/>
            <person name="Gladieux P."/>
            <person name="Thoren M.H."/>
            <person name="Johannesson H."/>
        </authorList>
    </citation>
    <scope>NUCLEOTIDE SEQUENCE</scope>
    <source>
        <strain evidence="1">CBS 731.68</strain>
    </source>
</reference>
<dbReference type="Proteomes" id="UP001302602">
    <property type="component" value="Unassembled WGS sequence"/>
</dbReference>
<dbReference type="PANTHER" id="PTHR37285">
    <property type="entry name" value="SPORE WALL MATURATION PROTEIN DIT1"/>
    <property type="match status" value="1"/>
</dbReference>
<accession>A0AAN6TUK2</accession>
<dbReference type="InterPro" id="IPR007817">
    <property type="entry name" value="Isocyanide_synthase_DIT1"/>
</dbReference>